<keyword evidence="1" id="KW-0812">Transmembrane</keyword>
<dbReference type="AlphaFoldDB" id="A0AAE3G8F4"/>
<dbReference type="Proteomes" id="UP001206128">
    <property type="component" value="Unassembled WGS sequence"/>
</dbReference>
<gene>
    <name evidence="2" type="ORF">LX83_000028</name>
</gene>
<proteinExistence type="predicted"/>
<keyword evidence="1" id="KW-0472">Membrane</keyword>
<dbReference type="EMBL" id="JAMTCK010000001">
    <property type="protein sequence ID" value="MCP2163188.1"/>
    <property type="molecule type" value="Genomic_DNA"/>
</dbReference>
<feature type="transmembrane region" description="Helical" evidence="1">
    <location>
        <begin position="20"/>
        <end position="44"/>
    </location>
</feature>
<evidence type="ECO:0000313" key="2">
    <source>
        <dbReference type="EMBL" id="MCP2163188.1"/>
    </source>
</evidence>
<dbReference type="RefSeq" id="WP_253765611.1">
    <property type="nucleotide sequence ID" value="NZ_JAMTCK010000001.1"/>
</dbReference>
<reference evidence="2" key="1">
    <citation type="submission" date="2022-06" db="EMBL/GenBank/DDBJ databases">
        <title>Genomic Encyclopedia of Archaeal and Bacterial Type Strains, Phase II (KMG-II): from individual species to whole genera.</title>
        <authorList>
            <person name="Goeker M."/>
        </authorList>
    </citation>
    <scope>NUCLEOTIDE SEQUENCE</scope>
    <source>
        <strain evidence="2">DSM 43935</strain>
    </source>
</reference>
<organism evidence="2 3">
    <name type="scientific">Goodfellowiella coeruleoviolacea</name>
    <dbReference type="NCBI Taxonomy" id="334858"/>
    <lineage>
        <taxon>Bacteria</taxon>
        <taxon>Bacillati</taxon>
        <taxon>Actinomycetota</taxon>
        <taxon>Actinomycetes</taxon>
        <taxon>Pseudonocardiales</taxon>
        <taxon>Pseudonocardiaceae</taxon>
        <taxon>Goodfellowiella</taxon>
    </lineage>
</organism>
<protein>
    <submittedName>
        <fullName evidence="2">Uncharacterized protein</fullName>
    </submittedName>
</protein>
<accession>A0AAE3G8F4</accession>
<keyword evidence="3" id="KW-1185">Reference proteome</keyword>
<comment type="caution">
    <text evidence="2">The sequence shown here is derived from an EMBL/GenBank/DDBJ whole genome shotgun (WGS) entry which is preliminary data.</text>
</comment>
<sequence length="116" mass="12177">MRNRRGTTPTGQTSTRAGTALAYVFVGLSDLVAGLFAVAAYGISPQGDWDRGAIDAADLAASAGVAVTLATLVAQALLVRPARRVAWPWLAVPVIALALLLARRYGLEQYLTDAPR</sequence>
<name>A0AAE3G8F4_9PSEU</name>
<evidence type="ECO:0000313" key="3">
    <source>
        <dbReference type="Proteomes" id="UP001206128"/>
    </source>
</evidence>
<feature type="transmembrane region" description="Helical" evidence="1">
    <location>
        <begin position="85"/>
        <end position="102"/>
    </location>
</feature>
<evidence type="ECO:0000256" key="1">
    <source>
        <dbReference type="SAM" id="Phobius"/>
    </source>
</evidence>
<keyword evidence="1" id="KW-1133">Transmembrane helix</keyword>
<feature type="transmembrane region" description="Helical" evidence="1">
    <location>
        <begin position="56"/>
        <end position="79"/>
    </location>
</feature>